<comment type="caution">
    <text evidence="1">The sequence shown here is derived from an EMBL/GenBank/DDBJ whole genome shotgun (WGS) entry which is preliminary data.</text>
</comment>
<evidence type="ECO:0000313" key="2">
    <source>
        <dbReference type="Proteomes" id="UP001610334"/>
    </source>
</evidence>
<sequence length="108" mass="12344">MAEKHCRPFTSFARLCEIQYHSRLPLVENVINQRLLPFKATAFWIRPISRTRGSMPHTLKISDNPFADSCPRFKRPILMTLGTSDGLVHVVSGEEQKILYGPSVQSIY</sequence>
<evidence type="ECO:0000313" key="1">
    <source>
        <dbReference type="EMBL" id="KAL2822099.1"/>
    </source>
</evidence>
<proteinExistence type="predicted"/>
<gene>
    <name evidence="1" type="ORF">BJX63DRAFT_182675</name>
</gene>
<accession>A0ABR4I2W7</accession>
<protein>
    <submittedName>
        <fullName evidence="1">Uncharacterized protein</fullName>
    </submittedName>
</protein>
<organism evidence="1 2">
    <name type="scientific">Aspergillus granulosus</name>
    <dbReference type="NCBI Taxonomy" id="176169"/>
    <lineage>
        <taxon>Eukaryota</taxon>
        <taxon>Fungi</taxon>
        <taxon>Dikarya</taxon>
        <taxon>Ascomycota</taxon>
        <taxon>Pezizomycotina</taxon>
        <taxon>Eurotiomycetes</taxon>
        <taxon>Eurotiomycetidae</taxon>
        <taxon>Eurotiales</taxon>
        <taxon>Aspergillaceae</taxon>
        <taxon>Aspergillus</taxon>
        <taxon>Aspergillus subgen. Nidulantes</taxon>
    </lineage>
</organism>
<name>A0ABR4I2W7_9EURO</name>
<dbReference type="Proteomes" id="UP001610334">
    <property type="component" value="Unassembled WGS sequence"/>
</dbReference>
<keyword evidence="2" id="KW-1185">Reference proteome</keyword>
<reference evidence="1 2" key="1">
    <citation type="submission" date="2024-07" db="EMBL/GenBank/DDBJ databases">
        <title>Section-level genome sequencing and comparative genomics of Aspergillus sections Usti and Cavernicolus.</title>
        <authorList>
            <consortium name="Lawrence Berkeley National Laboratory"/>
            <person name="Nybo J.L."/>
            <person name="Vesth T.C."/>
            <person name="Theobald S."/>
            <person name="Frisvad J.C."/>
            <person name="Larsen T.O."/>
            <person name="Kjaerboelling I."/>
            <person name="Rothschild-Mancinelli K."/>
            <person name="Lyhne E.K."/>
            <person name="Kogle M.E."/>
            <person name="Barry K."/>
            <person name="Clum A."/>
            <person name="Na H."/>
            <person name="Ledsgaard L."/>
            <person name="Lin J."/>
            <person name="Lipzen A."/>
            <person name="Kuo A."/>
            <person name="Riley R."/>
            <person name="Mondo S."/>
            <person name="Labutti K."/>
            <person name="Haridas S."/>
            <person name="Pangalinan J."/>
            <person name="Salamov A.A."/>
            <person name="Simmons B.A."/>
            <person name="Magnuson J.K."/>
            <person name="Chen J."/>
            <person name="Drula E."/>
            <person name="Henrissat B."/>
            <person name="Wiebenga A."/>
            <person name="Lubbers R.J."/>
            <person name="Gomes A.C."/>
            <person name="Makela M.R."/>
            <person name="Stajich J."/>
            <person name="Grigoriev I.V."/>
            <person name="Mortensen U.H."/>
            <person name="De Vries R.P."/>
            <person name="Baker S.E."/>
            <person name="Andersen M.R."/>
        </authorList>
    </citation>
    <scope>NUCLEOTIDE SEQUENCE [LARGE SCALE GENOMIC DNA]</scope>
    <source>
        <strain evidence="1 2">CBS 588.65</strain>
    </source>
</reference>
<dbReference type="EMBL" id="JBFXLT010000003">
    <property type="protein sequence ID" value="KAL2822099.1"/>
    <property type="molecule type" value="Genomic_DNA"/>
</dbReference>